<name>A0A1D8B111_9ACTO</name>
<evidence type="ECO:0000256" key="1">
    <source>
        <dbReference type="SAM" id="Phobius"/>
    </source>
</evidence>
<keyword evidence="1" id="KW-1133">Transmembrane helix</keyword>
<evidence type="ECO:0000313" key="2">
    <source>
        <dbReference type="EMBL" id="AOS46839.1"/>
    </source>
</evidence>
<dbReference type="RefSeq" id="WP_009743125.1">
    <property type="nucleotide sequence ID" value="NZ_CP017298.1"/>
</dbReference>
<reference evidence="2 3" key="1">
    <citation type="submission" date="2016-09" db="EMBL/GenBank/DDBJ databases">
        <title>Complete genome sequence of Actinomyces hongkongensis HKU8.</title>
        <authorList>
            <person name="Gao Y.-X."/>
            <person name="Zhou Y.-Y."/>
            <person name="Xie Y."/>
            <person name="Wang M."/>
            <person name="Wang S.-J."/>
            <person name="Shen S.-G."/>
        </authorList>
    </citation>
    <scope>NUCLEOTIDE SEQUENCE [LARGE SCALE GENOMIC DNA]</scope>
    <source>
        <strain evidence="2 3">HKU8</strain>
    </source>
</reference>
<dbReference type="Proteomes" id="UP000095214">
    <property type="component" value="Chromosome"/>
</dbReference>
<dbReference type="OrthoDB" id="9944793at2"/>
<dbReference type="EMBL" id="CP017298">
    <property type="protein sequence ID" value="AOS46839.1"/>
    <property type="molecule type" value="Genomic_DNA"/>
</dbReference>
<dbReference type="AlphaFoldDB" id="A0A1D8B111"/>
<gene>
    <name evidence="2" type="ORF">BH719_02290</name>
</gene>
<accession>A0A1D8B111</accession>
<proteinExistence type="predicted"/>
<dbReference type="KEGG" id="phon:BH719_02290"/>
<feature type="transmembrane region" description="Helical" evidence="1">
    <location>
        <begin position="32"/>
        <end position="50"/>
    </location>
</feature>
<organism evidence="2 3">
    <name type="scientific">Pauljensenia hongkongensis</name>
    <dbReference type="NCBI Taxonomy" id="178339"/>
    <lineage>
        <taxon>Bacteria</taxon>
        <taxon>Bacillati</taxon>
        <taxon>Actinomycetota</taxon>
        <taxon>Actinomycetes</taxon>
        <taxon>Actinomycetales</taxon>
        <taxon>Actinomycetaceae</taxon>
        <taxon>Pauljensenia</taxon>
    </lineage>
</organism>
<keyword evidence="1" id="KW-0812">Transmembrane</keyword>
<keyword evidence="3" id="KW-1185">Reference proteome</keyword>
<evidence type="ECO:0000313" key="3">
    <source>
        <dbReference type="Proteomes" id="UP000095214"/>
    </source>
</evidence>
<sequence length="78" mass="8381">MRFTLEMSAKPLGLSCSYDMTAQEISAVGRNIAITVAAITLSQIAVALILRRVRARGSRCRCEPPEERSVNGGEGRGS</sequence>
<protein>
    <submittedName>
        <fullName evidence="2">Uncharacterized protein</fullName>
    </submittedName>
</protein>
<keyword evidence="1" id="KW-0472">Membrane</keyword>